<proteinExistence type="predicted"/>
<name>A0A0A0KI11_CUCSA</name>
<organism evidence="2 3">
    <name type="scientific">Cucumis sativus</name>
    <name type="common">Cucumber</name>
    <dbReference type="NCBI Taxonomy" id="3659"/>
    <lineage>
        <taxon>Eukaryota</taxon>
        <taxon>Viridiplantae</taxon>
        <taxon>Streptophyta</taxon>
        <taxon>Embryophyta</taxon>
        <taxon>Tracheophyta</taxon>
        <taxon>Spermatophyta</taxon>
        <taxon>Magnoliopsida</taxon>
        <taxon>eudicotyledons</taxon>
        <taxon>Gunneridae</taxon>
        <taxon>Pentapetalae</taxon>
        <taxon>rosids</taxon>
        <taxon>fabids</taxon>
        <taxon>Cucurbitales</taxon>
        <taxon>Cucurbitaceae</taxon>
        <taxon>Benincaseae</taxon>
        <taxon>Cucumis</taxon>
    </lineage>
</organism>
<evidence type="ECO:0000313" key="3">
    <source>
        <dbReference type="Proteomes" id="UP000029981"/>
    </source>
</evidence>
<reference evidence="2 3" key="2">
    <citation type="journal article" date="2009" name="PLoS ONE">
        <title>An integrated genetic and cytogenetic map of the cucumber genome.</title>
        <authorList>
            <person name="Ren Y."/>
            <person name="Zhang Z."/>
            <person name="Liu J."/>
            <person name="Staub J.E."/>
            <person name="Han Y."/>
            <person name="Cheng Z."/>
            <person name="Li X."/>
            <person name="Lu J."/>
            <person name="Miao H."/>
            <person name="Kang H."/>
            <person name="Xie B."/>
            <person name="Gu X."/>
            <person name="Wang X."/>
            <person name="Du Y."/>
            <person name="Jin W."/>
            <person name="Huang S."/>
        </authorList>
    </citation>
    <scope>NUCLEOTIDE SEQUENCE [LARGE SCALE GENOMIC DNA]</scope>
    <source>
        <strain evidence="3">cv. 9930</strain>
    </source>
</reference>
<reference evidence="2 3" key="3">
    <citation type="journal article" date="2010" name="BMC Genomics">
        <title>Transcriptome sequencing and comparative analysis of cucumber flowers with different sex types.</title>
        <authorList>
            <person name="Guo S."/>
            <person name="Zheng Y."/>
            <person name="Joung J.G."/>
            <person name="Liu S."/>
            <person name="Zhang Z."/>
            <person name="Crasta O.R."/>
            <person name="Sobral B.W."/>
            <person name="Xu Y."/>
            <person name="Huang S."/>
            <person name="Fei Z."/>
        </authorList>
    </citation>
    <scope>NUCLEOTIDE SEQUENCE [LARGE SCALE GENOMIC DNA]</scope>
    <source>
        <strain evidence="3">cv. 9930</strain>
    </source>
</reference>
<evidence type="ECO:0000313" key="2">
    <source>
        <dbReference type="EMBL" id="KGN49203.1"/>
    </source>
</evidence>
<feature type="compositionally biased region" description="Basic and acidic residues" evidence="1">
    <location>
        <begin position="25"/>
        <end position="41"/>
    </location>
</feature>
<accession>A0A0A0KI11</accession>
<evidence type="ECO:0000256" key="1">
    <source>
        <dbReference type="SAM" id="MobiDB-lite"/>
    </source>
</evidence>
<protein>
    <submittedName>
        <fullName evidence="2">Uncharacterized protein</fullName>
    </submittedName>
</protein>
<reference evidence="2 3" key="1">
    <citation type="journal article" date="2009" name="Nat. Genet.">
        <title>The genome of the cucumber, Cucumis sativus L.</title>
        <authorList>
            <person name="Huang S."/>
            <person name="Li R."/>
            <person name="Zhang Z."/>
            <person name="Li L."/>
            <person name="Gu X."/>
            <person name="Fan W."/>
            <person name="Lucas W.J."/>
            <person name="Wang X."/>
            <person name="Xie B."/>
            <person name="Ni P."/>
            <person name="Ren Y."/>
            <person name="Zhu H."/>
            <person name="Li J."/>
            <person name="Lin K."/>
            <person name="Jin W."/>
            <person name="Fei Z."/>
            <person name="Li G."/>
            <person name="Staub J."/>
            <person name="Kilian A."/>
            <person name="van der Vossen E.A."/>
            <person name="Wu Y."/>
            <person name="Guo J."/>
            <person name="He J."/>
            <person name="Jia Z."/>
            <person name="Ren Y."/>
            <person name="Tian G."/>
            <person name="Lu Y."/>
            <person name="Ruan J."/>
            <person name="Qian W."/>
            <person name="Wang M."/>
            <person name="Huang Q."/>
            <person name="Li B."/>
            <person name="Xuan Z."/>
            <person name="Cao J."/>
            <person name="Asan"/>
            <person name="Wu Z."/>
            <person name="Zhang J."/>
            <person name="Cai Q."/>
            <person name="Bai Y."/>
            <person name="Zhao B."/>
            <person name="Han Y."/>
            <person name="Li Y."/>
            <person name="Li X."/>
            <person name="Wang S."/>
            <person name="Shi Q."/>
            <person name="Liu S."/>
            <person name="Cho W.K."/>
            <person name="Kim J.Y."/>
            <person name="Xu Y."/>
            <person name="Heller-Uszynska K."/>
            <person name="Miao H."/>
            <person name="Cheng Z."/>
            <person name="Zhang S."/>
            <person name="Wu J."/>
            <person name="Yang Y."/>
            <person name="Kang H."/>
            <person name="Li M."/>
            <person name="Liang H."/>
            <person name="Ren X."/>
            <person name="Shi Z."/>
            <person name="Wen M."/>
            <person name="Jian M."/>
            <person name="Yang H."/>
            <person name="Zhang G."/>
            <person name="Yang Z."/>
            <person name="Chen R."/>
            <person name="Liu S."/>
            <person name="Li J."/>
            <person name="Ma L."/>
            <person name="Liu H."/>
            <person name="Zhou Y."/>
            <person name="Zhao J."/>
            <person name="Fang X."/>
            <person name="Li G."/>
            <person name="Fang L."/>
            <person name="Li Y."/>
            <person name="Liu D."/>
            <person name="Zheng H."/>
            <person name="Zhang Y."/>
            <person name="Qin N."/>
            <person name="Li Z."/>
            <person name="Yang G."/>
            <person name="Yang S."/>
            <person name="Bolund L."/>
            <person name="Kristiansen K."/>
            <person name="Zheng H."/>
            <person name="Li S."/>
            <person name="Zhang X."/>
            <person name="Yang H."/>
            <person name="Wang J."/>
            <person name="Sun R."/>
            <person name="Zhang B."/>
            <person name="Jiang S."/>
            <person name="Wang J."/>
            <person name="Du Y."/>
            <person name="Li S."/>
        </authorList>
    </citation>
    <scope>NUCLEOTIDE SEQUENCE [LARGE SCALE GENOMIC DNA]</scope>
    <source>
        <strain evidence="3">cv. 9930</strain>
    </source>
</reference>
<keyword evidence="3" id="KW-1185">Reference proteome</keyword>
<dbReference type="Gramene" id="KGN49203">
    <property type="protein sequence ID" value="KGN49203"/>
    <property type="gene ID" value="Csa_6G517110"/>
</dbReference>
<dbReference type="AlphaFoldDB" id="A0A0A0KI11"/>
<gene>
    <name evidence="2" type="ORF">Csa_6G517110</name>
</gene>
<feature type="region of interest" description="Disordered" evidence="1">
    <location>
        <begin position="24"/>
        <end position="49"/>
    </location>
</feature>
<sequence>MLSLYDDRPFLLGVMLECSNSINYSDKDREGVGEGKGERERKRGRANSNCSGQRAYRDISISNIVAAKVTKEGDYVQRYVFGLRLFHGHKSIYVPLNSLTISMVP</sequence>
<dbReference type="Proteomes" id="UP000029981">
    <property type="component" value="Chromosome 6"/>
</dbReference>
<reference evidence="2 3" key="4">
    <citation type="journal article" date="2011" name="BMC Genomics">
        <title>RNA-Seq improves annotation of protein-coding genes in the cucumber genome.</title>
        <authorList>
            <person name="Li Z."/>
            <person name="Zhang Z."/>
            <person name="Yan P."/>
            <person name="Huang S."/>
            <person name="Fei Z."/>
            <person name="Lin K."/>
        </authorList>
    </citation>
    <scope>NUCLEOTIDE SEQUENCE [LARGE SCALE GENOMIC DNA]</scope>
    <source>
        <strain evidence="3">cv. 9930</strain>
    </source>
</reference>
<dbReference type="EMBL" id="CM002927">
    <property type="protein sequence ID" value="KGN49203.1"/>
    <property type="molecule type" value="Genomic_DNA"/>
</dbReference>